<dbReference type="RefSeq" id="WP_139688792.1">
    <property type="nucleotide sequence ID" value="NZ_WEHW01000017.1"/>
</dbReference>
<keyword evidence="3" id="KW-1185">Reference proteome</keyword>
<reference evidence="2 3" key="1">
    <citation type="submission" date="2019-10" db="EMBL/GenBank/DDBJ databases">
        <title>Genome diversity of Sutterella seckii.</title>
        <authorList>
            <person name="Chaplin A.V."/>
            <person name="Sokolova S.R."/>
            <person name="Mosin K.A."/>
            <person name="Ivanova E.L."/>
            <person name="Kochetkova T.O."/>
            <person name="Goltsov A.Y."/>
            <person name="Trofimov D.Y."/>
            <person name="Efimov B.A."/>
        </authorList>
    </citation>
    <scope>NUCLEOTIDE SEQUENCE [LARGE SCALE GENOMIC DNA]</scope>
    <source>
        <strain evidence="2 3">ASD3426</strain>
    </source>
</reference>
<organism evidence="2 3">
    <name type="scientific">Sutterella seckii</name>
    <dbReference type="NCBI Taxonomy" id="1944635"/>
    <lineage>
        <taxon>Bacteria</taxon>
        <taxon>Pseudomonadati</taxon>
        <taxon>Pseudomonadota</taxon>
        <taxon>Betaproteobacteria</taxon>
        <taxon>Burkholderiales</taxon>
        <taxon>Sutterellaceae</taxon>
        <taxon>Sutterella</taxon>
    </lineage>
</organism>
<comment type="caution">
    <text evidence="2">The sequence shown here is derived from an EMBL/GenBank/DDBJ whole genome shotgun (WGS) entry which is preliminary data.</text>
</comment>
<gene>
    <name evidence="2" type="ORF">GBM96_06210</name>
</gene>
<evidence type="ECO:0000313" key="2">
    <source>
        <dbReference type="EMBL" id="KAB7651303.1"/>
    </source>
</evidence>
<dbReference type="InterPro" id="IPR041685">
    <property type="entry name" value="AAA_GajA/Old/RecF-like"/>
</dbReference>
<dbReference type="Proteomes" id="UP000469462">
    <property type="component" value="Unassembled WGS sequence"/>
</dbReference>
<dbReference type="PANTHER" id="PTHR43581:SF2">
    <property type="entry name" value="EXCINUCLEASE ATPASE SUBUNIT"/>
    <property type="match status" value="1"/>
</dbReference>
<evidence type="ECO:0000313" key="3">
    <source>
        <dbReference type="Proteomes" id="UP000469462"/>
    </source>
</evidence>
<dbReference type="SUPFAM" id="SSF52540">
    <property type="entry name" value="P-loop containing nucleoside triphosphate hydrolases"/>
    <property type="match status" value="1"/>
</dbReference>
<name>A0AAI9WN13_9BURK</name>
<dbReference type="Pfam" id="PF13175">
    <property type="entry name" value="AAA_15"/>
    <property type="match status" value="2"/>
</dbReference>
<dbReference type="Gene3D" id="3.40.50.300">
    <property type="entry name" value="P-loop containing nucleotide triphosphate hydrolases"/>
    <property type="match status" value="1"/>
</dbReference>
<feature type="domain" description="Endonuclease GajA/Old nuclease/RecF-like AAA" evidence="1">
    <location>
        <begin position="1"/>
        <end position="125"/>
    </location>
</feature>
<protein>
    <submittedName>
        <fullName evidence="2">AAA family ATPase</fullName>
    </submittedName>
</protein>
<dbReference type="InterPro" id="IPR051396">
    <property type="entry name" value="Bact_Antivir_Def_Nuclease"/>
</dbReference>
<evidence type="ECO:0000259" key="1">
    <source>
        <dbReference type="Pfam" id="PF13175"/>
    </source>
</evidence>
<proteinExistence type="predicted"/>
<feature type="domain" description="Endonuclease GajA/Old nuclease/RecF-like AAA" evidence="1">
    <location>
        <begin position="193"/>
        <end position="343"/>
    </location>
</feature>
<dbReference type="EMBL" id="WEHW01000017">
    <property type="protein sequence ID" value="KAB7651303.1"/>
    <property type="molecule type" value="Genomic_DNA"/>
</dbReference>
<dbReference type="PANTHER" id="PTHR43581">
    <property type="entry name" value="ATP/GTP PHOSPHATASE"/>
    <property type="match status" value="1"/>
</dbReference>
<accession>A0AAI9WN13</accession>
<sequence>MYLHSLKLKNFKGFRGESQEIIFHGPNGNPGSGLNILVGENNVGKSTLLQAICFLMNLTPHSQNPTSIGSDGAPVSEECAVIGEFADNSSEEMMRTLEAFSSNTDKDSMKEALTSSGHLRVRHSFNNLEKTGILAEKGGFNEKNSDPTSLYFILNRAIDLHPLWASVEVQQRASFRVNTLSQELLEDIFKTAEKSIDYQQFCKAFNDCFSGQNSSLRKDIQVIENQVSDQFRFFFGDGTIRFELPEPRLSTLIRTLTPILDLGNSLPLSEHGQGVQRMTALALLVAWASVHSNKTVGTRKPYIFLLDEPEICLHPRGQARLLDALLTISKFYQVIVTTHSPIFLHSPAVRTANLLLCQRDNSTASNVVVSQARFRSLFLHGPTWGEICWHAYNMPTVEFHDELYSYLQDRSSSATVEAADKLLRLSFDEMNEHHTPCIWSRKDNKGKNRRDKLTLSSCIRNSIHHPDNKCMGEGFVEKNLEESINIMLRVIKHLRAKEEAQLAE</sequence>
<dbReference type="InterPro" id="IPR027417">
    <property type="entry name" value="P-loop_NTPase"/>
</dbReference>
<dbReference type="AlphaFoldDB" id="A0AAI9WN13"/>